<evidence type="ECO:0000313" key="2">
    <source>
        <dbReference type="Proteomes" id="UP000197138"/>
    </source>
</evidence>
<reference evidence="2" key="1">
    <citation type="journal article" date="2017" name="Plant J.">
        <title>The pomegranate (Punica granatum L.) genome and the genomics of punicalagin biosynthesis.</title>
        <authorList>
            <person name="Qin G."/>
            <person name="Xu C."/>
            <person name="Ming R."/>
            <person name="Tang H."/>
            <person name="Guyot R."/>
            <person name="Kramer E.M."/>
            <person name="Hu Y."/>
            <person name="Yi X."/>
            <person name="Qi Y."/>
            <person name="Xu X."/>
            <person name="Gao Z."/>
            <person name="Pan H."/>
            <person name="Jian J."/>
            <person name="Tian Y."/>
            <person name="Yue Z."/>
            <person name="Xu Y."/>
        </authorList>
    </citation>
    <scope>NUCLEOTIDE SEQUENCE [LARGE SCALE GENOMIC DNA]</scope>
    <source>
        <strain evidence="2">cv. Dabenzi</strain>
    </source>
</reference>
<gene>
    <name evidence="1" type="ORF">CDL15_Pgr006745</name>
</gene>
<protein>
    <submittedName>
        <fullName evidence="1">Uncharacterized protein</fullName>
    </submittedName>
</protein>
<name>A0A218X659_PUNGR</name>
<comment type="caution">
    <text evidence="1">The sequence shown here is derived from an EMBL/GenBank/DDBJ whole genome shotgun (WGS) entry which is preliminary data.</text>
</comment>
<dbReference type="AlphaFoldDB" id="A0A218X659"/>
<sequence length="78" mass="8234">MTIGNLNEVGGLAYGHHHLLQVAGALSSGRNLGWDGATGKFPTTPSSLFSLSFIFKGFQIPIRWVLAVDGGLLSDPHS</sequence>
<dbReference type="Proteomes" id="UP000197138">
    <property type="component" value="Unassembled WGS sequence"/>
</dbReference>
<evidence type="ECO:0000313" key="1">
    <source>
        <dbReference type="EMBL" id="OWM80715.1"/>
    </source>
</evidence>
<dbReference type="EMBL" id="MTKT01002214">
    <property type="protein sequence ID" value="OWM80715.1"/>
    <property type="molecule type" value="Genomic_DNA"/>
</dbReference>
<organism evidence="1 2">
    <name type="scientific">Punica granatum</name>
    <name type="common">Pomegranate</name>
    <dbReference type="NCBI Taxonomy" id="22663"/>
    <lineage>
        <taxon>Eukaryota</taxon>
        <taxon>Viridiplantae</taxon>
        <taxon>Streptophyta</taxon>
        <taxon>Embryophyta</taxon>
        <taxon>Tracheophyta</taxon>
        <taxon>Spermatophyta</taxon>
        <taxon>Magnoliopsida</taxon>
        <taxon>eudicotyledons</taxon>
        <taxon>Gunneridae</taxon>
        <taxon>Pentapetalae</taxon>
        <taxon>rosids</taxon>
        <taxon>malvids</taxon>
        <taxon>Myrtales</taxon>
        <taxon>Lythraceae</taxon>
        <taxon>Punica</taxon>
    </lineage>
</organism>
<accession>A0A218X659</accession>
<proteinExistence type="predicted"/>